<dbReference type="FunCoup" id="F1A0A0">
    <property type="interactions" value="937"/>
</dbReference>
<proteinExistence type="predicted"/>
<dbReference type="RefSeq" id="XP_003293094.1">
    <property type="nucleotide sequence ID" value="XM_003293046.1"/>
</dbReference>
<dbReference type="eggNOG" id="ENOG502RI8P">
    <property type="taxonomic scope" value="Eukaryota"/>
</dbReference>
<dbReference type="Proteomes" id="UP000001064">
    <property type="component" value="Unassembled WGS sequence"/>
</dbReference>
<keyword evidence="2" id="KW-1185">Reference proteome</keyword>
<evidence type="ECO:0000313" key="1">
    <source>
        <dbReference type="EMBL" id="EGC30374.1"/>
    </source>
</evidence>
<feature type="non-terminal residue" evidence="1">
    <location>
        <position position="1"/>
    </location>
</feature>
<dbReference type="KEGG" id="dpp:DICPUDRAFT_13730"/>
<organism evidence="1 2">
    <name type="scientific">Dictyostelium purpureum</name>
    <name type="common">Slime mold</name>
    <dbReference type="NCBI Taxonomy" id="5786"/>
    <lineage>
        <taxon>Eukaryota</taxon>
        <taxon>Amoebozoa</taxon>
        <taxon>Evosea</taxon>
        <taxon>Eumycetozoa</taxon>
        <taxon>Dictyostelia</taxon>
        <taxon>Dictyosteliales</taxon>
        <taxon>Dictyosteliaceae</taxon>
        <taxon>Dictyostelium</taxon>
    </lineage>
</organism>
<dbReference type="OrthoDB" id="10383635at2759"/>
<evidence type="ECO:0000313" key="2">
    <source>
        <dbReference type="Proteomes" id="UP000001064"/>
    </source>
</evidence>
<feature type="non-terminal residue" evidence="1">
    <location>
        <position position="96"/>
    </location>
</feature>
<dbReference type="InParanoid" id="F1A0A0"/>
<dbReference type="EMBL" id="GL871334">
    <property type="protein sequence ID" value="EGC30374.1"/>
    <property type="molecule type" value="Genomic_DNA"/>
</dbReference>
<accession>F1A0A0</accession>
<name>F1A0A0_DICPU</name>
<reference evidence="2" key="1">
    <citation type="journal article" date="2011" name="Genome Biol.">
        <title>Comparative genomics of the social amoebae Dictyostelium discoideum and Dictyostelium purpureum.</title>
        <authorList>
            <consortium name="US DOE Joint Genome Institute (JGI-PGF)"/>
            <person name="Sucgang R."/>
            <person name="Kuo A."/>
            <person name="Tian X."/>
            <person name="Salerno W."/>
            <person name="Parikh A."/>
            <person name="Feasley C.L."/>
            <person name="Dalin E."/>
            <person name="Tu H."/>
            <person name="Huang E."/>
            <person name="Barry K."/>
            <person name="Lindquist E."/>
            <person name="Shapiro H."/>
            <person name="Bruce D."/>
            <person name="Schmutz J."/>
            <person name="Salamov A."/>
            <person name="Fey P."/>
            <person name="Gaudet P."/>
            <person name="Anjard C."/>
            <person name="Babu M.M."/>
            <person name="Basu S."/>
            <person name="Bushmanova Y."/>
            <person name="van der Wel H."/>
            <person name="Katoh-Kurasawa M."/>
            <person name="Dinh C."/>
            <person name="Coutinho P.M."/>
            <person name="Saito T."/>
            <person name="Elias M."/>
            <person name="Schaap P."/>
            <person name="Kay R.R."/>
            <person name="Henrissat B."/>
            <person name="Eichinger L."/>
            <person name="Rivero F."/>
            <person name="Putnam N.H."/>
            <person name="West C.M."/>
            <person name="Loomis W.F."/>
            <person name="Chisholm R.L."/>
            <person name="Shaulsky G."/>
            <person name="Strassmann J.E."/>
            <person name="Queller D.C."/>
            <person name="Kuspa A."/>
            <person name="Grigoriev I.V."/>
        </authorList>
    </citation>
    <scope>NUCLEOTIDE SEQUENCE [LARGE SCALE GENOMIC DNA]</scope>
    <source>
        <strain evidence="2">QSDP1</strain>
    </source>
</reference>
<sequence length="96" mass="10819">LSCEYRPILNFGSLKGGCFKGKNYECSTISYKEKTCLIFDNGTISYFSDNEYVEIPSYVCMGDVTYERSVVVHAVTINGVYDSNLKSIYAPNLRQS</sequence>
<dbReference type="GeneID" id="10510641"/>
<gene>
    <name evidence="1" type="ORF">DICPUDRAFT_13730</name>
</gene>
<dbReference type="AlphaFoldDB" id="F1A0A0"/>
<dbReference type="OMA" id="CEYRPIL"/>
<dbReference type="VEuPathDB" id="AmoebaDB:DICPUDRAFT_13730"/>
<protein>
    <submittedName>
        <fullName evidence="1">Uncharacterized protein</fullName>
    </submittedName>
</protein>